<sequence>MNIFVCTAQIVSQPALCKVENVNSSYMIIAVQNFRTTATPLIVKAFAKGKIAKKILQEYSLGSYVIVQSSIYVKKTLNSSKNSDKKKLKSVFIKINDIFNL</sequence>
<keyword evidence="1" id="KW-0150">Chloroplast</keyword>
<name>A0A345UAP7_9FLOR</name>
<evidence type="ECO:0000313" key="1">
    <source>
        <dbReference type="EMBL" id="AXI97533.1"/>
    </source>
</evidence>
<proteinExistence type="predicted"/>
<dbReference type="GeneID" id="37624212"/>
<dbReference type="AlphaFoldDB" id="A0A345UAP7"/>
<keyword evidence="1" id="KW-0934">Plastid</keyword>
<gene>
    <name evidence="1" type="primary">ycf41</name>
</gene>
<dbReference type="RefSeq" id="YP_009511656.1">
    <property type="nucleotide sequence ID" value="NC_039145.1"/>
</dbReference>
<accession>A0A345UAP7</accession>
<organism evidence="1">
    <name type="scientific">Melanthalia intermedia</name>
    <dbReference type="NCBI Taxonomy" id="172989"/>
    <lineage>
        <taxon>Eukaryota</taxon>
        <taxon>Rhodophyta</taxon>
        <taxon>Florideophyceae</taxon>
        <taxon>Rhodymeniophycidae</taxon>
        <taxon>Gracilariales</taxon>
        <taxon>Gracilariaceae</taxon>
        <taxon>Melanthalia</taxon>
    </lineage>
</organism>
<dbReference type="EMBL" id="MH396016">
    <property type="protein sequence ID" value="AXI97533.1"/>
    <property type="molecule type" value="Genomic_DNA"/>
</dbReference>
<protein>
    <submittedName>
        <fullName evidence="1">Uncharacterized protein</fullName>
    </submittedName>
</protein>
<reference evidence="1" key="1">
    <citation type="submission" date="2018-05" db="EMBL/GenBank/DDBJ databases">
        <title>Organellar genomes of Gracilariaceae.</title>
        <authorList>
            <person name="Iha C."/>
            <person name="Oliveira M.C."/>
        </authorList>
    </citation>
    <scope>NUCLEOTIDE SEQUENCE</scope>
</reference>
<geneLocation type="chloroplast" evidence="1"/>